<dbReference type="OrthoDB" id="65569at2759"/>
<gene>
    <name evidence="4" type="ORF">GUJ93_ZPchr0007g4525</name>
</gene>
<dbReference type="PANTHER" id="PTHR10353:SF310">
    <property type="entry name" value="BETA-GLUCOSIDASE 42"/>
    <property type="match status" value="1"/>
</dbReference>
<dbReference type="EMBL" id="JAAALK010000282">
    <property type="protein sequence ID" value="KAG8078746.1"/>
    <property type="molecule type" value="Genomic_DNA"/>
</dbReference>
<protein>
    <submittedName>
        <fullName evidence="4">Uncharacterized protein</fullName>
    </submittedName>
</protein>
<dbReference type="GO" id="GO:0005975">
    <property type="term" value="P:carbohydrate metabolic process"/>
    <property type="evidence" value="ECO:0007669"/>
    <property type="project" value="InterPro"/>
</dbReference>
<evidence type="ECO:0000313" key="5">
    <source>
        <dbReference type="Proteomes" id="UP000729402"/>
    </source>
</evidence>
<reference evidence="4" key="2">
    <citation type="submission" date="2021-02" db="EMBL/GenBank/DDBJ databases">
        <authorList>
            <person name="Kimball J.A."/>
            <person name="Haas M.W."/>
            <person name="Macchietto M."/>
            <person name="Kono T."/>
            <person name="Duquette J."/>
            <person name="Shao M."/>
        </authorList>
    </citation>
    <scope>NUCLEOTIDE SEQUENCE</scope>
    <source>
        <tissue evidence="4">Fresh leaf tissue</tissue>
    </source>
</reference>
<evidence type="ECO:0000313" key="4">
    <source>
        <dbReference type="EMBL" id="KAG8078746.1"/>
    </source>
</evidence>
<keyword evidence="1" id="KW-0325">Glycoprotein</keyword>
<dbReference type="Proteomes" id="UP000729402">
    <property type="component" value="Unassembled WGS sequence"/>
</dbReference>
<keyword evidence="5" id="KW-1185">Reference proteome</keyword>
<comment type="similarity">
    <text evidence="2">Belongs to the glycosyl hydrolase 1 family.</text>
</comment>
<evidence type="ECO:0000256" key="2">
    <source>
        <dbReference type="RuleBase" id="RU003690"/>
    </source>
</evidence>
<evidence type="ECO:0000256" key="1">
    <source>
        <dbReference type="ARBA" id="ARBA00023180"/>
    </source>
</evidence>
<dbReference type="Pfam" id="PF00232">
    <property type="entry name" value="Glyco_hydro_1"/>
    <property type="match status" value="2"/>
</dbReference>
<reference evidence="4" key="1">
    <citation type="journal article" date="2021" name="bioRxiv">
        <title>Whole Genome Assembly and Annotation of Northern Wild Rice, Zizania palustris L., Supports a Whole Genome Duplication in the Zizania Genus.</title>
        <authorList>
            <person name="Haas M."/>
            <person name="Kono T."/>
            <person name="Macchietto M."/>
            <person name="Millas R."/>
            <person name="McGilp L."/>
            <person name="Shao M."/>
            <person name="Duquette J."/>
            <person name="Hirsch C.N."/>
            <person name="Kimball J."/>
        </authorList>
    </citation>
    <scope>NUCLEOTIDE SEQUENCE</scope>
    <source>
        <tissue evidence="4">Fresh leaf tissue</tissue>
    </source>
</reference>
<accession>A0A8J5SLQ1</accession>
<dbReference type="InterPro" id="IPR001360">
    <property type="entry name" value="Glyco_hydro_1"/>
</dbReference>
<dbReference type="GO" id="GO:0008422">
    <property type="term" value="F:beta-glucosidase activity"/>
    <property type="evidence" value="ECO:0007669"/>
    <property type="project" value="TreeGrafter"/>
</dbReference>
<proteinExistence type="inferred from homology"/>
<dbReference type="AlphaFoldDB" id="A0A8J5SLQ1"/>
<organism evidence="4 5">
    <name type="scientific">Zizania palustris</name>
    <name type="common">Northern wild rice</name>
    <dbReference type="NCBI Taxonomy" id="103762"/>
    <lineage>
        <taxon>Eukaryota</taxon>
        <taxon>Viridiplantae</taxon>
        <taxon>Streptophyta</taxon>
        <taxon>Embryophyta</taxon>
        <taxon>Tracheophyta</taxon>
        <taxon>Spermatophyta</taxon>
        <taxon>Magnoliopsida</taxon>
        <taxon>Liliopsida</taxon>
        <taxon>Poales</taxon>
        <taxon>Poaceae</taxon>
        <taxon>BOP clade</taxon>
        <taxon>Oryzoideae</taxon>
        <taxon>Oryzeae</taxon>
        <taxon>Zizaniinae</taxon>
        <taxon>Zizania</taxon>
    </lineage>
</organism>
<feature type="region of interest" description="Disordered" evidence="3">
    <location>
        <begin position="1"/>
        <end position="33"/>
    </location>
</feature>
<sequence length="255" mass="28938">MGSTGPESDAEVARADFPDGSSASPPPPTRKKNSIATSFLFQTEKHTYGFFAVYIEGARMEGGKGDSIWDVFAENKEHILDGSHGLGENGLGDDLPTFSEKDKKFIRNKIDFVGINHYTSRFIAHHQDPEDIYFYCIQQVERIEKCNTGEQIGERAASEWLFIVPWGLWKLLNYVAKIYGNPVIYVTENGMVQMFVDTLHGHFWTNFVWAVGYTKRFGIVYVDYKNGLSGHPKASAWWFSHFLKGEEAENKSNMN</sequence>
<comment type="caution">
    <text evidence="4">The sequence shown here is derived from an EMBL/GenBank/DDBJ whole genome shotgun (WGS) entry which is preliminary data.</text>
</comment>
<dbReference type="PANTHER" id="PTHR10353">
    <property type="entry name" value="GLYCOSYL HYDROLASE"/>
    <property type="match status" value="1"/>
</dbReference>
<evidence type="ECO:0000256" key="3">
    <source>
        <dbReference type="SAM" id="MobiDB-lite"/>
    </source>
</evidence>
<name>A0A8J5SLQ1_ZIZPA</name>